<feature type="domain" description="Alpha/beta hydrolase fold-3" evidence="3">
    <location>
        <begin position="139"/>
        <end position="229"/>
    </location>
</feature>
<dbReference type="SUPFAM" id="SSF53474">
    <property type="entry name" value="alpha/beta-Hydrolases"/>
    <property type="match status" value="1"/>
</dbReference>
<dbReference type="GO" id="GO:0016787">
    <property type="term" value="F:hydrolase activity"/>
    <property type="evidence" value="ECO:0007669"/>
    <property type="project" value="UniProtKB-KW"/>
</dbReference>
<evidence type="ECO:0000256" key="1">
    <source>
        <dbReference type="ARBA" id="ARBA00022801"/>
    </source>
</evidence>
<dbReference type="Proteomes" id="UP000774617">
    <property type="component" value="Unassembled WGS sequence"/>
</dbReference>
<dbReference type="Pfam" id="PF07859">
    <property type="entry name" value="Abhydrolase_3"/>
    <property type="match status" value="1"/>
</dbReference>
<keyword evidence="5" id="KW-1185">Reference proteome</keyword>
<accession>A0ABQ8GDP2</accession>
<gene>
    <name evidence="4" type="ORF">B0J12DRAFT_43945</name>
</gene>
<dbReference type="InterPro" id="IPR013094">
    <property type="entry name" value="AB_hydrolase_3"/>
</dbReference>
<keyword evidence="1 4" id="KW-0378">Hydrolase</keyword>
<organism evidence="4 5">
    <name type="scientific">Macrophomina phaseolina</name>
    <dbReference type="NCBI Taxonomy" id="35725"/>
    <lineage>
        <taxon>Eukaryota</taxon>
        <taxon>Fungi</taxon>
        <taxon>Dikarya</taxon>
        <taxon>Ascomycota</taxon>
        <taxon>Pezizomycotina</taxon>
        <taxon>Dothideomycetes</taxon>
        <taxon>Dothideomycetes incertae sedis</taxon>
        <taxon>Botryosphaeriales</taxon>
        <taxon>Botryosphaeriaceae</taxon>
        <taxon>Macrophomina</taxon>
    </lineage>
</organism>
<evidence type="ECO:0000313" key="4">
    <source>
        <dbReference type="EMBL" id="KAH7053066.1"/>
    </source>
</evidence>
<feature type="region of interest" description="Disordered" evidence="2">
    <location>
        <begin position="1"/>
        <end position="22"/>
    </location>
</feature>
<reference evidence="4 5" key="1">
    <citation type="journal article" date="2021" name="Nat. Commun.">
        <title>Genetic determinants of endophytism in the Arabidopsis root mycobiome.</title>
        <authorList>
            <person name="Mesny F."/>
            <person name="Miyauchi S."/>
            <person name="Thiergart T."/>
            <person name="Pickel B."/>
            <person name="Atanasova L."/>
            <person name="Karlsson M."/>
            <person name="Huettel B."/>
            <person name="Barry K.W."/>
            <person name="Haridas S."/>
            <person name="Chen C."/>
            <person name="Bauer D."/>
            <person name="Andreopoulos W."/>
            <person name="Pangilinan J."/>
            <person name="LaButti K."/>
            <person name="Riley R."/>
            <person name="Lipzen A."/>
            <person name="Clum A."/>
            <person name="Drula E."/>
            <person name="Henrissat B."/>
            <person name="Kohler A."/>
            <person name="Grigoriev I.V."/>
            <person name="Martin F.M."/>
            <person name="Hacquard S."/>
        </authorList>
    </citation>
    <scope>NUCLEOTIDE SEQUENCE [LARGE SCALE GENOMIC DNA]</scope>
    <source>
        <strain evidence="4 5">MPI-SDFR-AT-0080</strain>
    </source>
</reference>
<feature type="compositionally biased region" description="Polar residues" evidence="2">
    <location>
        <begin position="9"/>
        <end position="20"/>
    </location>
</feature>
<sequence length="238" mass="25915">MPAYDLTQPLLTSNGNTSRPLPSPPIRFPANLFHFLTVWALKTLFHAYTTALSLLSHLHLRPRPNLTKTYASAPHSPVHLFLPPAASSTATPPLLISLHGGAFTLGAPALDHPDACAYATTHHIAVACIGYRLAPLHRTRVAVCGYSAGANLALAATQLLPSPSARVRGVVAFYPVVDFSLDHAERVRRARAGPARGAPFQHFGWVRWAYVPEGQDLRDPLLSPVYAERAGCRRRCVW</sequence>
<name>A0ABQ8GDP2_9PEZI</name>
<comment type="caution">
    <text evidence="4">The sequence shown here is derived from an EMBL/GenBank/DDBJ whole genome shotgun (WGS) entry which is preliminary data.</text>
</comment>
<dbReference type="Gene3D" id="3.40.50.1820">
    <property type="entry name" value="alpha/beta hydrolase"/>
    <property type="match status" value="2"/>
</dbReference>
<evidence type="ECO:0000259" key="3">
    <source>
        <dbReference type="Pfam" id="PF07859"/>
    </source>
</evidence>
<dbReference type="EMBL" id="JAGTJR010000010">
    <property type="protein sequence ID" value="KAH7053066.1"/>
    <property type="molecule type" value="Genomic_DNA"/>
</dbReference>
<protein>
    <submittedName>
        <fullName evidence="4">Alpha/Beta hydrolase protein</fullName>
    </submittedName>
</protein>
<proteinExistence type="predicted"/>
<dbReference type="PANTHER" id="PTHR48081:SF8">
    <property type="entry name" value="ALPHA_BETA HYDROLASE FOLD-3 DOMAIN-CONTAINING PROTEIN-RELATED"/>
    <property type="match status" value="1"/>
</dbReference>
<dbReference type="InterPro" id="IPR029058">
    <property type="entry name" value="AB_hydrolase_fold"/>
</dbReference>
<dbReference type="InterPro" id="IPR050300">
    <property type="entry name" value="GDXG_lipolytic_enzyme"/>
</dbReference>
<evidence type="ECO:0000256" key="2">
    <source>
        <dbReference type="SAM" id="MobiDB-lite"/>
    </source>
</evidence>
<evidence type="ECO:0000313" key="5">
    <source>
        <dbReference type="Proteomes" id="UP000774617"/>
    </source>
</evidence>
<dbReference type="PANTHER" id="PTHR48081">
    <property type="entry name" value="AB HYDROLASE SUPERFAMILY PROTEIN C4A8.06C"/>
    <property type="match status" value="1"/>
</dbReference>